<evidence type="ECO:0000259" key="3">
    <source>
        <dbReference type="PROSITE" id="PS50106"/>
    </source>
</evidence>
<dbReference type="Gene3D" id="2.30.42.10">
    <property type="match status" value="1"/>
</dbReference>
<dbReference type="InterPro" id="IPR001478">
    <property type="entry name" value="PDZ"/>
</dbReference>
<dbReference type="Proteomes" id="UP000007648">
    <property type="component" value="Unassembled WGS sequence"/>
</dbReference>
<feature type="compositionally biased region" description="Polar residues" evidence="1">
    <location>
        <begin position="683"/>
        <end position="695"/>
    </location>
</feature>
<feature type="compositionally biased region" description="Polar residues" evidence="1">
    <location>
        <begin position="927"/>
        <end position="946"/>
    </location>
</feature>
<evidence type="ECO:0000313" key="5">
    <source>
        <dbReference type="Proteomes" id="UP000007648"/>
    </source>
</evidence>
<dbReference type="PANTHER" id="PTHR12752">
    <property type="entry name" value="PHOSPHOINOSITOL 3-PHOSPHATE-BINDING PROTEIN"/>
    <property type="match status" value="1"/>
</dbReference>
<dbReference type="SMART" id="SM00233">
    <property type="entry name" value="PH"/>
    <property type="match status" value="1"/>
</dbReference>
<dbReference type="SMART" id="SM00228">
    <property type="entry name" value="PDZ"/>
    <property type="match status" value="1"/>
</dbReference>
<dbReference type="InterPro" id="IPR001849">
    <property type="entry name" value="PH_domain"/>
</dbReference>
<dbReference type="PROSITE" id="PS50003">
    <property type="entry name" value="PH_DOMAIN"/>
    <property type="match status" value="1"/>
</dbReference>
<dbReference type="SUPFAM" id="SSF50156">
    <property type="entry name" value="PDZ domain-like"/>
    <property type="match status" value="1"/>
</dbReference>
<dbReference type="Pfam" id="PF00595">
    <property type="entry name" value="PDZ"/>
    <property type="match status" value="1"/>
</dbReference>
<dbReference type="GeneTree" id="ENSGT00530000064469"/>
<dbReference type="InterPro" id="IPR011993">
    <property type="entry name" value="PH-like_dom_sf"/>
</dbReference>
<feature type="region of interest" description="Disordered" evidence="1">
    <location>
        <begin position="683"/>
        <end position="706"/>
    </location>
</feature>
<dbReference type="PANTHER" id="PTHR12752:SF2">
    <property type="entry name" value="PDZ AND PLECKSTRIN HOMOLOGY DOMAINS 1"/>
    <property type="match status" value="1"/>
</dbReference>
<reference evidence="4" key="3">
    <citation type="submission" date="2025-09" db="UniProtKB">
        <authorList>
            <consortium name="Ensembl"/>
        </authorList>
    </citation>
    <scope>IDENTIFICATION</scope>
</reference>
<dbReference type="Ensembl" id="ENSSHAT00000045060.1">
    <property type="protein sequence ID" value="ENSSHAP00000034733.1"/>
    <property type="gene ID" value="ENSSHAG00000029665.1"/>
</dbReference>
<feature type="domain" description="PH" evidence="2">
    <location>
        <begin position="1091"/>
        <end position="1193"/>
    </location>
</feature>
<reference evidence="4" key="2">
    <citation type="submission" date="2025-08" db="UniProtKB">
        <authorList>
            <consortium name="Ensembl"/>
        </authorList>
    </citation>
    <scope>IDENTIFICATION</scope>
</reference>
<protein>
    <submittedName>
        <fullName evidence="4">Uncharacterized protein</fullName>
    </submittedName>
</protein>
<feature type="region of interest" description="Disordered" evidence="1">
    <location>
        <begin position="315"/>
        <end position="340"/>
    </location>
</feature>
<dbReference type="Gene3D" id="2.30.29.30">
    <property type="entry name" value="Pleckstrin-homology domain (PH domain)/Phosphotyrosine-binding domain (PTB)"/>
    <property type="match status" value="1"/>
</dbReference>
<reference evidence="4 5" key="1">
    <citation type="journal article" date="2011" name="Proc. Natl. Acad. Sci. U.S.A.">
        <title>Genetic diversity and population structure of the endangered marsupial Sarcophilus harrisii (Tasmanian devil).</title>
        <authorList>
            <person name="Miller W."/>
            <person name="Hayes V.M."/>
            <person name="Ratan A."/>
            <person name="Petersen D.C."/>
            <person name="Wittekindt N.E."/>
            <person name="Miller J."/>
            <person name="Walenz B."/>
            <person name="Knight J."/>
            <person name="Qi J."/>
            <person name="Zhao F."/>
            <person name="Wang Q."/>
            <person name="Bedoya-Reina O.C."/>
            <person name="Katiyar N."/>
            <person name="Tomsho L.P."/>
            <person name="Kasson L.M."/>
            <person name="Hardie R.A."/>
            <person name="Woodbridge P."/>
            <person name="Tindall E.A."/>
            <person name="Bertelsen M.F."/>
            <person name="Dixon D."/>
            <person name="Pyecroft S."/>
            <person name="Helgen K.M."/>
            <person name="Lesk A.M."/>
            <person name="Pringle T.H."/>
            <person name="Patterson N."/>
            <person name="Zhang Y."/>
            <person name="Kreiss A."/>
            <person name="Woods G.M."/>
            <person name="Jones M.E."/>
            <person name="Schuster S.C."/>
        </authorList>
    </citation>
    <scope>NUCLEOTIDE SEQUENCE [LARGE SCALE GENOMIC DNA]</scope>
</reference>
<keyword evidence="5" id="KW-1185">Reference proteome</keyword>
<organism evidence="4 5">
    <name type="scientific">Sarcophilus harrisii</name>
    <name type="common">Tasmanian devil</name>
    <name type="synonym">Sarcophilus laniarius</name>
    <dbReference type="NCBI Taxonomy" id="9305"/>
    <lineage>
        <taxon>Eukaryota</taxon>
        <taxon>Metazoa</taxon>
        <taxon>Chordata</taxon>
        <taxon>Craniata</taxon>
        <taxon>Vertebrata</taxon>
        <taxon>Euteleostomi</taxon>
        <taxon>Mammalia</taxon>
        <taxon>Metatheria</taxon>
        <taxon>Dasyuromorphia</taxon>
        <taxon>Dasyuridae</taxon>
        <taxon>Sarcophilus</taxon>
    </lineage>
</organism>
<dbReference type="SUPFAM" id="SSF50729">
    <property type="entry name" value="PH domain-like"/>
    <property type="match status" value="2"/>
</dbReference>
<proteinExistence type="predicted"/>
<accession>A0A7N4PAQ5</accession>
<evidence type="ECO:0000259" key="2">
    <source>
        <dbReference type="PROSITE" id="PS50003"/>
    </source>
</evidence>
<dbReference type="Pfam" id="PF00169">
    <property type="entry name" value="PH"/>
    <property type="match status" value="1"/>
</dbReference>
<feature type="compositionally biased region" description="Pro residues" evidence="1">
    <location>
        <begin position="327"/>
        <end position="336"/>
    </location>
</feature>
<gene>
    <name evidence="4" type="primary">LOC105749259</name>
</gene>
<feature type="region of interest" description="Disordered" evidence="1">
    <location>
        <begin position="925"/>
        <end position="950"/>
    </location>
</feature>
<evidence type="ECO:0000313" key="4">
    <source>
        <dbReference type="Ensembl" id="ENSSHAP00000034733.1"/>
    </source>
</evidence>
<dbReference type="PROSITE" id="PS50106">
    <property type="entry name" value="PDZ"/>
    <property type="match status" value="1"/>
</dbReference>
<name>A0A7N4PAQ5_SARHA</name>
<feature type="region of interest" description="Disordered" evidence="1">
    <location>
        <begin position="613"/>
        <end position="636"/>
    </location>
</feature>
<evidence type="ECO:0000256" key="1">
    <source>
        <dbReference type="SAM" id="MobiDB-lite"/>
    </source>
</evidence>
<dbReference type="InterPro" id="IPR036034">
    <property type="entry name" value="PDZ_sf"/>
</dbReference>
<feature type="domain" description="PDZ" evidence="3">
    <location>
        <begin position="1004"/>
        <end position="1079"/>
    </location>
</feature>
<dbReference type="AlphaFoldDB" id="A0A7N4PAQ5"/>
<sequence length="1271" mass="142281">MKCFSEVKIKESKISEMKRKRRKIFKNRKVLTIAEYVSHSTHHPHPQNTKDLEKGTEIDTSETTILPTEVLGKSDENGGEHRCASMNREQNNSPLCKENKQFLSALEDSMGKKSDCSLVSCHQQERFLTMVTFGNAKGSLSGRITLQSVPNSVEILKSTKGKITTEMKCGAFNVKVELEKSSLSDAETNLTQTKKSCPKIHWRYPVKHIWRCPYSKYQTLVAAHTRDRKCKASSKSKTTIASNEDSSLKVNVVGKKIKMSYVDKRQNLLISIVQSKQRKKKVYKSGNYDSNLTTKRCSKSPSLSAQGVQLKGQAFQNHQGTDCSLRPSPPLPPPPDEFANYKEKNANILTESLAPESNKNELGMLLGVFDTEQVQKNYQSSECTATKEKISETETVPPHFAPTAYEPLKMSDADSFKKPLENDGEIEKWRKNIIINQENTKSELYPQHNAGGIMDFTNTVAYTLSQTQGGKESNVCSLPSLKVQHLGATASSISSQDGTHPEFSEFSTPSSSLSSCFSADDVKPSVSCSTSSSPSHSDLTTYCLQPKQSPKDAFFLNHCVDYMIDSENPQVPLENNFNCMLQESADQMPKDLDPTNQSIYKHSLTNNYISGTRDTDAKSVSQEEHPNFSKHKETLDSGHCASAQERLKLKSESSVTSSLSSISSKGCISPHNKTNSEIMECTSGQPSMTRSSVTPPITAHETKGASKKWKGSMMTVLTRALKQKLISQSNSNIINTAGDSVLEKDLEDLSNPQGNSGILSFWDGEEPNVQDEYKDIFEVLSNSNYIKACFQKHFPPVTGEDSLPMSPLDNQFSNLKAFIKETLENSVWEEISPRSPIFKEDPVECQMGPFFELNSERDEKNNDQKSDIPPLPQKQKILKDWKLEMNKLIKLPYEVPSRDARTSDSSLEEAIDQWARRRKQYKESKKCSSSGGNSFASNITEGSVTSEDGHSVDLGVRNEIEEKGFYAENFHSTSWVFRGDDENSENSPRYLSKKPQPVSVRERTVRISRGTGDYPWGFRIQFSKPILVTEVDTNSTAEEAGLLIGDIVLAVNGTDVTSVAHSEAVNLAKKGPDILTLVVGSDISRCPNTPWPTCRGYLHKRTNSGLLKGWRKRWFVLKHDGYLLYYKRKKDEGKCRPLEVTKLEGAEVGIDSSLGKPFVFKCVPQSGTRTFCLCATSNQEMKRWLEAMNKAAHPVCQNHVWIDVTLHNSNLPPLAIKNPECLGLLHQLDSDQDVWVQYYCILKDGCLYFYTSIRSTQATGRYSRSFKSNFK</sequence>